<organism evidence="2 3">
    <name type="scientific">Rhodopirellula maiorica SM1</name>
    <dbReference type="NCBI Taxonomy" id="1265738"/>
    <lineage>
        <taxon>Bacteria</taxon>
        <taxon>Pseudomonadati</taxon>
        <taxon>Planctomycetota</taxon>
        <taxon>Planctomycetia</taxon>
        <taxon>Pirellulales</taxon>
        <taxon>Pirellulaceae</taxon>
        <taxon>Novipirellula</taxon>
    </lineage>
</organism>
<evidence type="ECO:0000256" key="1">
    <source>
        <dbReference type="SAM" id="MobiDB-lite"/>
    </source>
</evidence>
<dbReference type="AlphaFoldDB" id="M5RQI5"/>
<evidence type="ECO:0000313" key="2">
    <source>
        <dbReference type="EMBL" id="EMI16214.1"/>
    </source>
</evidence>
<dbReference type="EMBL" id="ANOG01000984">
    <property type="protein sequence ID" value="EMI16214.1"/>
    <property type="molecule type" value="Genomic_DNA"/>
</dbReference>
<reference evidence="2 3" key="1">
    <citation type="journal article" date="2013" name="Mar. Genomics">
        <title>Expression of sulfatases in Rhodopirellula baltica and the diversity of sulfatases in the genus Rhodopirellula.</title>
        <authorList>
            <person name="Wegner C.E."/>
            <person name="Richter-Heitmann T."/>
            <person name="Klindworth A."/>
            <person name="Klockow C."/>
            <person name="Richter M."/>
            <person name="Achstetter T."/>
            <person name="Glockner F.O."/>
            <person name="Harder J."/>
        </authorList>
    </citation>
    <scope>NUCLEOTIDE SEQUENCE [LARGE SCALE GENOMIC DNA]</scope>
    <source>
        <strain evidence="2 3">SM1</strain>
    </source>
</reference>
<evidence type="ECO:0000313" key="3">
    <source>
        <dbReference type="Proteomes" id="UP000011991"/>
    </source>
</evidence>
<name>M5RQI5_9BACT</name>
<dbReference type="Proteomes" id="UP000011991">
    <property type="component" value="Unassembled WGS sequence"/>
</dbReference>
<feature type="compositionally biased region" description="Polar residues" evidence="1">
    <location>
        <begin position="35"/>
        <end position="44"/>
    </location>
</feature>
<sequence>MINKQGVISGTLNNTATDSTQTIEGMVDKDHSVPHGTSRQGAAD</sequence>
<gene>
    <name evidence="2" type="ORF">RMSM_06882</name>
</gene>
<feature type="non-terminal residue" evidence="2">
    <location>
        <position position="44"/>
    </location>
</feature>
<feature type="compositionally biased region" description="Polar residues" evidence="1">
    <location>
        <begin position="1"/>
        <end position="23"/>
    </location>
</feature>
<comment type="caution">
    <text evidence="2">The sequence shown here is derived from an EMBL/GenBank/DDBJ whole genome shotgun (WGS) entry which is preliminary data.</text>
</comment>
<keyword evidence="3" id="KW-1185">Reference proteome</keyword>
<feature type="region of interest" description="Disordered" evidence="1">
    <location>
        <begin position="1"/>
        <end position="44"/>
    </location>
</feature>
<accession>M5RQI5</accession>
<protein>
    <submittedName>
        <fullName evidence="2">Uncharacterized protein</fullName>
    </submittedName>
</protein>
<proteinExistence type="predicted"/>